<dbReference type="InterPro" id="IPR036873">
    <property type="entry name" value="Rhodanese-like_dom_sf"/>
</dbReference>
<evidence type="ECO:0000259" key="12">
    <source>
        <dbReference type="PROSITE" id="PS50206"/>
    </source>
</evidence>
<keyword evidence="3 10" id="KW-0132">Cell division</keyword>
<feature type="region of interest" description="Disordered" evidence="11">
    <location>
        <begin position="74"/>
        <end position="101"/>
    </location>
</feature>
<dbReference type="EMBL" id="LT598463">
    <property type="protein sequence ID" value="SCU86242.1"/>
    <property type="molecule type" value="Genomic_DNA"/>
</dbReference>
<proteinExistence type="inferred from homology"/>
<dbReference type="GO" id="GO:0010971">
    <property type="term" value="P:positive regulation of G2/M transition of mitotic cell cycle"/>
    <property type="evidence" value="ECO:0007669"/>
    <property type="project" value="TreeGrafter"/>
</dbReference>
<sequence>MQELKVYARGSKRNSFVESLQEHGGLFKNLHSIIGLGKRKKHKETSGESALDGGAGKAERPLLRNQYLEDDFELNRGPENSLAPVESMDSATSGDEEDDSCASPVVSTFRLTLGQDGSKAPKKISPVSVYTTKYKCGAVQALSGPNQRTVSSMTLVKEDELLVAKSLYSTRQSGTFKREGMAPASVKNKLRRTHSMYASKKEVSTKRGGMTPESSQQLEDRGNTGGCTYDSMLEDSGIAHYFVDTTDDNLPRIDVETLINVLDGKYSQNFEKIYIVDCRFEYEFQGGHIDNALNISSQKALEQEFIHNREDKCNKKKPPLVIFHCEFSSYRGPVMASHLRNCDRVLNYENYPKLHYPDILVLNGGYKSFFEKFSHRCFPRCYVGMDSQDHLEKCESEMERFRKDVKRVVTRSNSFHVFKVGREKPVESTKNVSLAARSSSNKNHPTFWYDAPPKLTLSEYSYNGSTGSPSSAYSSSNSSRLMFLDQNSVDGSIDETDHSLSFETLKRSLFKPIVTEEEDLIEETTFH</sequence>
<evidence type="ECO:0000256" key="8">
    <source>
        <dbReference type="ARBA" id="ARBA00051722"/>
    </source>
</evidence>
<dbReference type="GO" id="GO:0005737">
    <property type="term" value="C:cytoplasm"/>
    <property type="evidence" value="ECO:0007669"/>
    <property type="project" value="TreeGrafter"/>
</dbReference>
<evidence type="ECO:0000313" key="14">
    <source>
        <dbReference type="Proteomes" id="UP000191024"/>
    </source>
</evidence>
<evidence type="ECO:0000256" key="3">
    <source>
        <dbReference type="ARBA" id="ARBA00022618"/>
    </source>
</evidence>
<dbReference type="OrthoDB" id="26523at2759"/>
<dbReference type="InterPro" id="IPR000751">
    <property type="entry name" value="MPI_Phosphatase"/>
</dbReference>
<evidence type="ECO:0000313" key="13">
    <source>
        <dbReference type="EMBL" id="SCU86242.1"/>
    </source>
</evidence>
<comment type="function">
    <text evidence="10">Tyrosine protein phosphatase which functions as a dosage-dependent inducer of mitotic progression.</text>
</comment>
<dbReference type="EC" id="3.1.3.48" evidence="2 10"/>
<dbReference type="SUPFAM" id="SSF52821">
    <property type="entry name" value="Rhodanese/Cell cycle control phosphatase"/>
    <property type="match status" value="1"/>
</dbReference>
<evidence type="ECO:0000256" key="7">
    <source>
        <dbReference type="ARBA" id="ARBA00023306"/>
    </source>
</evidence>
<keyword evidence="14" id="KW-1185">Reference proteome</keyword>
<keyword evidence="5 10" id="KW-0378">Hydrolase</keyword>
<dbReference type="STRING" id="1230905.A0A1G4J8L6"/>
<feature type="region of interest" description="Disordered" evidence="11">
    <location>
        <begin position="200"/>
        <end position="225"/>
    </location>
</feature>
<gene>
    <name evidence="13" type="ORF">LAMI_0D01068G</name>
</gene>
<dbReference type="InterPro" id="IPR001763">
    <property type="entry name" value="Rhodanese-like_dom"/>
</dbReference>
<dbReference type="GO" id="GO:0000086">
    <property type="term" value="P:G2/M transition of mitotic cell cycle"/>
    <property type="evidence" value="ECO:0007669"/>
    <property type="project" value="TreeGrafter"/>
</dbReference>
<dbReference type="FunFam" id="3.40.250.10:FF:000021">
    <property type="entry name" value="M-phase inducer phosphatase cdc-25.2"/>
    <property type="match status" value="1"/>
</dbReference>
<reference evidence="13 14" key="1">
    <citation type="submission" date="2016-03" db="EMBL/GenBank/DDBJ databases">
        <authorList>
            <person name="Devillers H."/>
        </authorList>
    </citation>
    <scope>NUCLEOTIDE SEQUENCE [LARGE SCALE GENOMIC DNA]</scope>
    <source>
        <strain evidence="13">CBS 11717</strain>
    </source>
</reference>
<evidence type="ECO:0000256" key="5">
    <source>
        <dbReference type="ARBA" id="ARBA00022801"/>
    </source>
</evidence>
<evidence type="ECO:0000256" key="11">
    <source>
        <dbReference type="SAM" id="MobiDB-lite"/>
    </source>
</evidence>
<accession>A0A1G4J8L6</accession>
<dbReference type="AlphaFoldDB" id="A0A1G4J8L6"/>
<feature type="domain" description="Rhodanese" evidence="12">
    <location>
        <begin position="269"/>
        <end position="378"/>
    </location>
</feature>
<dbReference type="GO" id="GO:0005634">
    <property type="term" value="C:nucleus"/>
    <property type="evidence" value="ECO:0007669"/>
    <property type="project" value="TreeGrafter"/>
</dbReference>
<organism evidence="13 14">
    <name type="scientific">Lachancea mirantina</name>
    <dbReference type="NCBI Taxonomy" id="1230905"/>
    <lineage>
        <taxon>Eukaryota</taxon>
        <taxon>Fungi</taxon>
        <taxon>Dikarya</taxon>
        <taxon>Ascomycota</taxon>
        <taxon>Saccharomycotina</taxon>
        <taxon>Saccharomycetes</taxon>
        <taxon>Saccharomycetales</taxon>
        <taxon>Saccharomycetaceae</taxon>
        <taxon>Lachancea</taxon>
    </lineage>
</organism>
<dbReference type="GO" id="GO:0051301">
    <property type="term" value="P:cell division"/>
    <property type="evidence" value="ECO:0007669"/>
    <property type="project" value="UniProtKB-UniRule"/>
</dbReference>
<feature type="region of interest" description="Disordered" evidence="11">
    <location>
        <begin position="38"/>
        <end position="62"/>
    </location>
</feature>
<evidence type="ECO:0000256" key="9">
    <source>
        <dbReference type="ARBA" id="ARBA00067190"/>
    </source>
</evidence>
<evidence type="ECO:0000256" key="4">
    <source>
        <dbReference type="ARBA" id="ARBA00022776"/>
    </source>
</evidence>
<dbReference type="Proteomes" id="UP000191024">
    <property type="component" value="Chromosome D"/>
</dbReference>
<keyword evidence="7 10" id="KW-0131">Cell cycle</keyword>
<dbReference type="Pfam" id="PF00581">
    <property type="entry name" value="Rhodanese"/>
    <property type="match status" value="1"/>
</dbReference>
<evidence type="ECO:0000256" key="10">
    <source>
        <dbReference type="RuleBase" id="RU368028"/>
    </source>
</evidence>
<name>A0A1G4J8L6_9SACH</name>
<evidence type="ECO:0000256" key="1">
    <source>
        <dbReference type="ARBA" id="ARBA00011065"/>
    </source>
</evidence>
<keyword evidence="4 10" id="KW-0498">Mitosis</keyword>
<dbReference type="SMART" id="SM00450">
    <property type="entry name" value="RHOD"/>
    <property type="match status" value="1"/>
</dbReference>
<dbReference type="PRINTS" id="PR00716">
    <property type="entry name" value="MPIPHPHTASE"/>
</dbReference>
<dbReference type="GO" id="GO:0004725">
    <property type="term" value="F:protein tyrosine phosphatase activity"/>
    <property type="evidence" value="ECO:0007669"/>
    <property type="project" value="UniProtKB-UniRule"/>
</dbReference>
<evidence type="ECO:0000256" key="2">
    <source>
        <dbReference type="ARBA" id="ARBA00013064"/>
    </source>
</evidence>
<comment type="catalytic activity">
    <reaction evidence="8 10">
        <text>O-phospho-L-tyrosyl-[protein] + H2O = L-tyrosyl-[protein] + phosphate</text>
        <dbReference type="Rhea" id="RHEA:10684"/>
        <dbReference type="Rhea" id="RHEA-COMP:10136"/>
        <dbReference type="Rhea" id="RHEA-COMP:20101"/>
        <dbReference type="ChEBI" id="CHEBI:15377"/>
        <dbReference type="ChEBI" id="CHEBI:43474"/>
        <dbReference type="ChEBI" id="CHEBI:46858"/>
        <dbReference type="ChEBI" id="CHEBI:61978"/>
        <dbReference type="EC" id="3.1.3.48"/>
    </reaction>
</comment>
<evidence type="ECO:0000256" key="6">
    <source>
        <dbReference type="ARBA" id="ARBA00022912"/>
    </source>
</evidence>
<keyword evidence="6 10" id="KW-0904">Protein phosphatase</keyword>
<protein>
    <recommendedName>
        <fullName evidence="9 10">M-phase inducer phosphatase</fullName>
        <ecNumber evidence="2 10">3.1.3.48</ecNumber>
    </recommendedName>
</protein>
<comment type="similarity">
    <text evidence="1 10">Belongs to the MPI phosphatase family.</text>
</comment>
<dbReference type="PANTHER" id="PTHR10828:SF17">
    <property type="entry name" value="PROTEIN-TYROSINE-PHOSPHATASE"/>
    <property type="match status" value="1"/>
</dbReference>
<dbReference type="CDD" id="cd01530">
    <property type="entry name" value="Cdc25"/>
    <property type="match status" value="1"/>
</dbReference>
<dbReference type="Gene3D" id="3.40.250.10">
    <property type="entry name" value="Rhodanese-like domain"/>
    <property type="match status" value="1"/>
</dbReference>
<dbReference type="PANTHER" id="PTHR10828">
    <property type="entry name" value="M-PHASE INDUCER PHOSPHATASE DUAL SPECIFICITY PHOSPHATASE CDC25"/>
    <property type="match status" value="1"/>
</dbReference>
<dbReference type="PROSITE" id="PS50206">
    <property type="entry name" value="RHODANESE_3"/>
    <property type="match status" value="1"/>
</dbReference>
<dbReference type="GO" id="GO:0110032">
    <property type="term" value="P:positive regulation of G2/MI transition of meiotic cell cycle"/>
    <property type="evidence" value="ECO:0007669"/>
    <property type="project" value="TreeGrafter"/>
</dbReference>